<dbReference type="InterPro" id="IPR030960">
    <property type="entry name" value="DHQS/DOIS_N"/>
</dbReference>
<comment type="similarity">
    <text evidence="7">Belongs to the sugar phosphate cyclases superfamily. Dehydroquinate synthase family.</text>
</comment>
<dbReference type="GO" id="GO:0000166">
    <property type="term" value="F:nucleotide binding"/>
    <property type="evidence" value="ECO:0007669"/>
    <property type="project" value="UniProtKB-KW"/>
</dbReference>
<accession>A0A379DHW9</accession>
<evidence type="ECO:0000256" key="8">
    <source>
        <dbReference type="ARBA" id="ARBA00013031"/>
    </source>
</evidence>
<evidence type="ECO:0000259" key="21">
    <source>
        <dbReference type="Pfam" id="PF24621"/>
    </source>
</evidence>
<feature type="domain" description="3-dehydroquinate synthase C-terminal" evidence="21">
    <location>
        <begin position="166"/>
        <end position="312"/>
    </location>
</feature>
<keyword evidence="14" id="KW-0862">Zinc</keyword>
<keyword evidence="11" id="KW-0028">Amino-acid biosynthesis</keyword>
<dbReference type="GO" id="GO:0009073">
    <property type="term" value="P:aromatic amino acid family biosynthetic process"/>
    <property type="evidence" value="ECO:0007669"/>
    <property type="project" value="UniProtKB-KW"/>
</dbReference>
<dbReference type="PIRSF" id="PIRSF001455">
    <property type="entry name" value="DHQ_synth"/>
    <property type="match status" value="1"/>
</dbReference>
<evidence type="ECO:0000256" key="4">
    <source>
        <dbReference type="ARBA" id="ARBA00003485"/>
    </source>
</evidence>
<sequence>MTIIKYLNNCTELIKLIGEYSASGKLFAFMSRRVAELHPILAKTVERSCRVCLIENEEAYKNIESVTDLWKFLSANGADREARIIAIGGGAITDLSGFTASTYMRGIQCIYVPTTLLSMIDASIGGKTAINIDRIKNLAGTFHQPSEVLILPEFLKTLPQRELLSGFAEAIKHAILSGEKDFRSLKEITSNIKEINWEVFIKTNIEFKQRIVEADEKETSNIRAQLNFGHTFGHAIESLCNNPSNELQPVLHGEAVFAGMICELYLSALQNNGSTALVRDMLHSFSSFYKKIPIECKHYKQLIHLMTLDKKNRNKAIRYISIEYPGSFSLSRIDNENDIKESLDFYRETFV</sequence>
<dbReference type="Gene3D" id="3.40.50.1970">
    <property type="match status" value="1"/>
</dbReference>
<evidence type="ECO:0000256" key="2">
    <source>
        <dbReference type="ARBA" id="ARBA00001911"/>
    </source>
</evidence>
<dbReference type="InterPro" id="IPR016037">
    <property type="entry name" value="DHQ_synth_AroB"/>
</dbReference>
<evidence type="ECO:0000256" key="10">
    <source>
        <dbReference type="ARBA" id="ARBA00022490"/>
    </source>
</evidence>
<dbReference type="Pfam" id="PF01761">
    <property type="entry name" value="DHQ_synthase"/>
    <property type="match status" value="1"/>
</dbReference>
<dbReference type="RefSeq" id="WP_018361003.1">
    <property type="nucleotide sequence ID" value="NZ_UGTI01000001.1"/>
</dbReference>
<gene>
    <name evidence="22" type="primary">aroB</name>
    <name evidence="22" type="ORF">NCTC13100_01130</name>
</gene>
<keyword evidence="10" id="KW-0963">Cytoplasm</keyword>
<evidence type="ECO:0000256" key="14">
    <source>
        <dbReference type="ARBA" id="ARBA00022833"/>
    </source>
</evidence>
<dbReference type="GO" id="GO:0009423">
    <property type="term" value="P:chorismate biosynthetic process"/>
    <property type="evidence" value="ECO:0007669"/>
    <property type="project" value="UniProtKB-UniRule"/>
</dbReference>
<comment type="cofactor">
    <cofactor evidence="3">
        <name>Co(2+)</name>
        <dbReference type="ChEBI" id="CHEBI:48828"/>
    </cofactor>
</comment>
<feature type="domain" description="3-dehydroquinate synthase N-terminal" evidence="20">
    <location>
        <begin position="52"/>
        <end position="163"/>
    </location>
</feature>
<keyword evidence="13" id="KW-0547">Nucleotide-binding</keyword>
<dbReference type="GO" id="GO:0008652">
    <property type="term" value="P:amino acid biosynthetic process"/>
    <property type="evidence" value="ECO:0007669"/>
    <property type="project" value="UniProtKB-KW"/>
</dbReference>
<dbReference type="NCBIfam" id="TIGR01357">
    <property type="entry name" value="aroB"/>
    <property type="match status" value="1"/>
</dbReference>
<keyword evidence="18" id="KW-0170">Cobalt</keyword>
<evidence type="ECO:0000256" key="15">
    <source>
        <dbReference type="ARBA" id="ARBA00023027"/>
    </source>
</evidence>
<evidence type="ECO:0000256" key="17">
    <source>
        <dbReference type="ARBA" id="ARBA00023239"/>
    </source>
</evidence>
<keyword evidence="15" id="KW-0520">NAD</keyword>
<evidence type="ECO:0000256" key="19">
    <source>
        <dbReference type="NCBIfam" id="TIGR01357"/>
    </source>
</evidence>
<comment type="function">
    <text evidence="4">Catalyzes the conversion of 3-deoxy-D-arabino-heptulosonate 7-phosphate (DAHP) to dehydroquinate (DHQ).</text>
</comment>
<reference evidence="22 23" key="1">
    <citation type="submission" date="2018-06" db="EMBL/GenBank/DDBJ databases">
        <authorList>
            <consortium name="Pathogen Informatics"/>
            <person name="Doyle S."/>
        </authorList>
    </citation>
    <scope>NUCLEOTIDE SEQUENCE [LARGE SCALE GENOMIC DNA]</scope>
    <source>
        <strain evidence="22 23">NCTC13100</strain>
    </source>
</reference>
<evidence type="ECO:0000256" key="11">
    <source>
        <dbReference type="ARBA" id="ARBA00022605"/>
    </source>
</evidence>
<evidence type="ECO:0000256" key="18">
    <source>
        <dbReference type="ARBA" id="ARBA00023285"/>
    </source>
</evidence>
<evidence type="ECO:0000256" key="5">
    <source>
        <dbReference type="ARBA" id="ARBA00004496"/>
    </source>
</evidence>
<comment type="catalytic activity">
    <reaction evidence="1">
        <text>7-phospho-2-dehydro-3-deoxy-D-arabino-heptonate = 3-dehydroquinate + phosphate</text>
        <dbReference type="Rhea" id="RHEA:21968"/>
        <dbReference type="ChEBI" id="CHEBI:32364"/>
        <dbReference type="ChEBI" id="CHEBI:43474"/>
        <dbReference type="ChEBI" id="CHEBI:58394"/>
        <dbReference type="EC" id="4.2.3.4"/>
    </reaction>
</comment>
<proteinExistence type="inferred from homology"/>
<organism evidence="22 23">
    <name type="scientific">Porphyromonas macacae</name>
    <dbReference type="NCBI Taxonomy" id="28115"/>
    <lineage>
        <taxon>Bacteria</taxon>
        <taxon>Pseudomonadati</taxon>
        <taxon>Bacteroidota</taxon>
        <taxon>Bacteroidia</taxon>
        <taxon>Bacteroidales</taxon>
        <taxon>Porphyromonadaceae</taxon>
        <taxon>Porphyromonas</taxon>
    </lineage>
</organism>
<comment type="subcellular location">
    <subcellularLocation>
        <location evidence="5">Cytoplasm</location>
    </subcellularLocation>
</comment>
<dbReference type="Pfam" id="PF24621">
    <property type="entry name" value="DHQS_C"/>
    <property type="match status" value="1"/>
</dbReference>
<dbReference type="InterPro" id="IPR050071">
    <property type="entry name" value="Dehydroquinate_synthase"/>
</dbReference>
<dbReference type="Gene3D" id="1.20.1090.10">
    <property type="entry name" value="Dehydroquinate synthase-like - alpha domain"/>
    <property type="match status" value="1"/>
</dbReference>
<dbReference type="PANTHER" id="PTHR43622">
    <property type="entry name" value="3-DEHYDROQUINATE SYNTHASE"/>
    <property type="match status" value="1"/>
</dbReference>
<keyword evidence="16" id="KW-0057">Aromatic amino acid biosynthesis</keyword>
<dbReference type="EC" id="4.2.3.4" evidence="8 19"/>
<evidence type="ECO:0000256" key="16">
    <source>
        <dbReference type="ARBA" id="ARBA00023141"/>
    </source>
</evidence>
<evidence type="ECO:0000256" key="7">
    <source>
        <dbReference type="ARBA" id="ARBA00005412"/>
    </source>
</evidence>
<dbReference type="PANTHER" id="PTHR43622:SF7">
    <property type="entry name" value="3-DEHYDROQUINATE SYNTHASE, CHLOROPLASTIC"/>
    <property type="match status" value="1"/>
</dbReference>
<evidence type="ECO:0000313" key="22">
    <source>
        <dbReference type="EMBL" id="SUB77979.1"/>
    </source>
</evidence>
<evidence type="ECO:0000313" key="23">
    <source>
        <dbReference type="Proteomes" id="UP000254263"/>
    </source>
</evidence>
<dbReference type="GO" id="GO:0003856">
    <property type="term" value="F:3-dehydroquinate synthase activity"/>
    <property type="evidence" value="ECO:0007669"/>
    <property type="project" value="UniProtKB-UniRule"/>
</dbReference>
<keyword evidence="12" id="KW-0479">Metal-binding</keyword>
<evidence type="ECO:0000259" key="20">
    <source>
        <dbReference type="Pfam" id="PF01761"/>
    </source>
</evidence>
<dbReference type="GO" id="GO:0046872">
    <property type="term" value="F:metal ion binding"/>
    <property type="evidence" value="ECO:0007669"/>
    <property type="project" value="UniProtKB-KW"/>
</dbReference>
<dbReference type="EMBL" id="UGTI01000001">
    <property type="protein sequence ID" value="SUB77979.1"/>
    <property type="molecule type" value="Genomic_DNA"/>
</dbReference>
<dbReference type="CDD" id="cd08195">
    <property type="entry name" value="DHQS"/>
    <property type="match status" value="1"/>
</dbReference>
<dbReference type="AlphaFoldDB" id="A0A379DHW9"/>
<evidence type="ECO:0000256" key="3">
    <source>
        <dbReference type="ARBA" id="ARBA00001941"/>
    </source>
</evidence>
<evidence type="ECO:0000256" key="13">
    <source>
        <dbReference type="ARBA" id="ARBA00022741"/>
    </source>
</evidence>
<evidence type="ECO:0000256" key="6">
    <source>
        <dbReference type="ARBA" id="ARBA00004661"/>
    </source>
</evidence>
<dbReference type="InterPro" id="IPR030963">
    <property type="entry name" value="DHQ_synth_fam"/>
</dbReference>
<evidence type="ECO:0000256" key="9">
    <source>
        <dbReference type="ARBA" id="ARBA00017684"/>
    </source>
</evidence>
<comment type="cofactor">
    <cofactor evidence="2">
        <name>NAD(+)</name>
        <dbReference type="ChEBI" id="CHEBI:57540"/>
    </cofactor>
</comment>
<evidence type="ECO:0000256" key="12">
    <source>
        <dbReference type="ARBA" id="ARBA00022723"/>
    </source>
</evidence>
<evidence type="ECO:0000256" key="1">
    <source>
        <dbReference type="ARBA" id="ARBA00001393"/>
    </source>
</evidence>
<protein>
    <recommendedName>
        <fullName evidence="9 19">3-dehydroquinate synthase</fullName>
        <ecNumber evidence="8 19">4.2.3.4</ecNumber>
    </recommendedName>
</protein>
<dbReference type="Proteomes" id="UP000254263">
    <property type="component" value="Unassembled WGS sequence"/>
</dbReference>
<dbReference type="InterPro" id="IPR056179">
    <property type="entry name" value="DHQS_C"/>
</dbReference>
<dbReference type="SUPFAM" id="SSF56796">
    <property type="entry name" value="Dehydroquinate synthase-like"/>
    <property type="match status" value="1"/>
</dbReference>
<comment type="pathway">
    <text evidence="6">Metabolic intermediate biosynthesis; chorismate biosynthesis; chorismate from D-erythrose 4-phosphate and phosphoenolpyruvate: step 2/7.</text>
</comment>
<name>A0A379DHW9_9PORP</name>
<keyword evidence="17 22" id="KW-0456">Lyase</keyword>
<dbReference type="GO" id="GO:0005737">
    <property type="term" value="C:cytoplasm"/>
    <property type="evidence" value="ECO:0007669"/>
    <property type="project" value="UniProtKB-SubCell"/>
</dbReference>